<dbReference type="InterPro" id="IPR051651">
    <property type="entry name" value="DMTF1_DNA-bind_reg"/>
</dbReference>
<name>A0A0J9XDA4_GEOCN</name>
<dbReference type="PROSITE" id="PS50090">
    <property type="entry name" value="MYB_LIKE"/>
    <property type="match status" value="2"/>
</dbReference>
<gene>
    <name evidence="7" type="ORF">BN980_GECA10s02122g</name>
</gene>
<feature type="compositionally biased region" description="Low complexity" evidence="4">
    <location>
        <begin position="153"/>
        <end position="178"/>
    </location>
</feature>
<feature type="region of interest" description="Disordered" evidence="4">
    <location>
        <begin position="54"/>
        <end position="179"/>
    </location>
</feature>
<evidence type="ECO:0000256" key="2">
    <source>
        <dbReference type="ARBA" id="ARBA00023125"/>
    </source>
</evidence>
<feature type="compositionally biased region" description="Low complexity" evidence="4">
    <location>
        <begin position="834"/>
        <end position="855"/>
    </location>
</feature>
<feature type="region of interest" description="Disordered" evidence="4">
    <location>
        <begin position="375"/>
        <end position="426"/>
    </location>
</feature>
<feature type="compositionally biased region" description="Polar residues" evidence="4">
    <location>
        <begin position="771"/>
        <end position="794"/>
    </location>
</feature>
<dbReference type="PROSITE" id="PS51294">
    <property type="entry name" value="HTH_MYB"/>
    <property type="match status" value="2"/>
</dbReference>
<dbReference type="PANTHER" id="PTHR46380">
    <property type="entry name" value="CYCLIN-D-BINDING MYB-LIKE TRANSCRIPTION FACTOR 1"/>
    <property type="match status" value="1"/>
</dbReference>
<dbReference type="OrthoDB" id="39591at2759"/>
<evidence type="ECO:0000313" key="8">
    <source>
        <dbReference type="Proteomes" id="UP000242525"/>
    </source>
</evidence>
<evidence type="ECO:0000313" key="7">
    <source>
        <dbReference type="EMBL" id="CDO55241.1"/>
    </source>
</evidence>
<sequence>MKNKKHSESAFGMSDPSENDVATIAAAVAAATEDEKASVAVAAAAVAAAAAAAAAVTDDEDGTAGDWDNLTDNGGEEEEEGAQALLELRKQKRKNKKRKRKVTKKKERDDNEEDAEAEPPMKIAKVEADISVEDIAPELRDVDLPEEKRKTGNSETTNASNNTTSGNNASSSNNNDNTFETDLQEFFSHPDNPNWQRFYADSITDDAANQVDLNMLIEEQNFNSHQLKKRSKRNVSNVDPALEQLDDDNSPLEMTTKEQSQLEDAMMHASAIVRTLESGGSQPNFDGILLNEKKKRKNSNSASYDDDLLNEAIKYARSNTELNFEDQGNGSGAADTSSPNAVANPISSASKINKRKVVQGDLAAISVAKDPSLLNPMRNSLSFNKKDKDSISPVSSPASTPVTNTSTAPSSATNAGVTSDPATAGGLMDDNNWRYVSLSGDSGPKNATAGAGLSSASHQASLLTTDSFKRLNWTGNGNQHGGSFSQHEVDLIDEFMMRYCHMNNMTREDLCKRVWSNERRKDNFWDDVANILPTRTRASVYKHIRRAYHVFKARGKWTPEEDKELGDLVEEKGKLWKQIGLTLCRMPEDCRDRWRNYVKCGEKRVQNKWGVDEEERLREVVTHIMTTYPGHDINWTEVSDMMGGTRSRIQCRYKWTKMVKRAAMAKIDAMMPGDKISLLQFLKQSGYEDESQVDWDGFAALDSRGFWTGKELQVAFESQRAKILDGNNKDFPQVVDELLTELLILPEHRRREKYRGGFETDITGVLVNSMEQPSVDGTTSVQSEVASANNSEKAGSTDPAKHVKKQKSQLELTDDLVAVAAAAAAAMQEDKKATTTVTSTGSITSTASSNGSVPSTSASAAIAAAALAKAKKRDTNNNIYGTPPTAMLYKQSKKSWAVPGSTSAAATAPTIATSSSIPSSSATSSSATGN</sequence>
<feature type="compositionally biased region" description="Basic residues" evidence="4">
    <location>
        <begin position="90"/>
        <end position="105"/>
    </location>
</feature>
<feature type="domain" description="Myb-like" evidence="5">
    <location>
        <begin position="601"/>
        <end position="659"/>
    </location>
</feature>
<feature type="region of interest" description="Disordered" evidence="4">
    <location>
        <begin position="771"/>
        <end position="808"/>
    </location>
</feature>
<evidence type="ECO:0000256" key="1">
    <source>
        <dbReference type="ARBA" id="ARBA00004123"/>
    </source>
</evidence>
<evidence type="ECO:0000256" key="3">
    <source>
        <dbReference type="ARBA" id="ARBA00023242"/>
    </source>
</evidence>
<dbReference type="STRING" id="1173061.A0A0J9XDA4"/>
<dbReference type="PANTHER" id="PTHR46380:SF2">
    <property type="entry name" value="CYCLIN-D-BINDING MYB-LIKE TRANSCRIPTION FACTOR 1"/>
    <property type="match status" value="1"/>
</dbReference>
<evidence type="ECO:0000259" key="5">
    <source>
        <dbReference type="PROSITE" id="PS50090"/>
    </source>
</evidence>
<dbReference type="CDD" id="cd00167">
    <property type="entry name" value="SANT"/>
    <property type="match status" value="2"/>
</dbReference>
<keyword evidence="8" id="KW-1185">Reference proteome</keyword>
<feature type="domain" description="Myb-like" evidence="5">
    <location>
        <begin position="554"/>
        <end position="598"/>
    </location>
</feature>
<organism evidence="7 8">
    <name type="scientific">Geotrichum candidum</name>
    <name type="common">Oospora lactis</name>
    <name type="synonym">Dipodascus geotrichum</name>
    <dbReference type="NCBI Taxonomy" id="1173061"/>
    <lineage>
        <taxon>Eukaryota</taxon>
        <taxon>Fungi</taxon>
        <taxon>Dikarya</taxon>
        <taxon>Ascomycota</taxon>
        <taxon>Saccharomycotina</taxon>
        <taxon>Dipodascomycetes</taxon>
        <taxon>Dipodascales</taxon>
        <taxon>Dipodascaceae</taxon>
        <taxon>Geotrichum</taxon>
    </lineage>
</organism>
<reference evidence="7" key="1">
    <citation type="submission" date="2014-03" db="EMBL/GenBank/DDBJ databases">
        <authorList>
            <person name="Casaregola S."/>
        </authorList>
    </citation>
    <scope>NUCLEOTIDE SEQUENCE [LARGE SCALE GENOMIC DNA]</scope>
    <source>
        <strain evidence="7">CLIB 918</strain>
    </source>
</reference>
<protein>
    <submittedName>
        <fullName evidence="7">Similar to Saccharomyces cerevisiae YBR049C REB1 RNA polymerase I enhancer binding protein</fullName>
    </submittedName>
</protein>
<feature type="compositionally biased region" description="Basic and acidic residues" evidence="4">
    <location>
        <begin position="137"/>
        <end position="152"/>
    </location>
</feature>
<dbReference type="SMR" id="A0A0J9XDA4"/>
<dbReference type="EMBL" id="CCBN010000010">
    <property type="protein sequence ID" value="CDO55241.1"/>
    <property type="molecule type" value="Genomic_DNA"/>
</dbReference>
<dbReference type="SUPFAM" id="SSF46689">
    <property type="entry name" value="Homeodomain-like"/>
    <property type="match status" value="2"/>
</dbReference>
<dbReference type="InterPro" id="IPR017930">
    <property type="entry name" value="Myb_dom"/>
</dbReference>
<keyword evidence="3" id="KW-0539">Nucleus</keyword>
<feature type="compositionally biased region" description="Low complexity" evidence="4">
    <location>
        <begin position="392"/>
        <end position="415"/>
    </location>
</feature>
<dbReference type="GO" id="GO:0005634">
    <property type="term" value="C:nucleus"/>
    <property type="evidence" value="ECO:0007669"/>
    <property type="project" value="UniProtKB-SubCell"/>
</dbReference>
<comment type="caution">
    <text evidence="7">The sequence shown here is derived from an EMBL/GenBank/DDBJ whole genome shotgun (WGS) entry which is preliminary data.</text>
</comment>
<proteinExistence type="predicted"/>
<feature type="region of interest" description="Disordered" evidence="4">
    <location>
        <begin position="899"/>
        <end position="930"/>
    </location>
</feature>
<dbReference type="AlphaFoldDB" id="A0A0J9XDA4"/>
<evidence type="ECO:0000259" key="6">
    <source>
        <dbReference type="PROSITE" id="PS51294"/>
    </source>
</evidence>
<evidence type="ECO:0000256" key="4">
    <source>
        <dbReference type="SAM" id="MobiDB-lite"/>
    </source>
</evidence>
<dbReference type="GO" id="GO:0000976">
    <property type="term" value="F:transcription cis-regulatory region binding"/>
    <property type="evidence" value="ECO:0007669"/>
    <property type="project" value="TreeGrafter"/>
</dbReference>
<feature type="compositionally biased region" description="Low complexity" evidence="4">
    <location>
        <begin position="901"/>
        <end position="930"/>
    </location>
</feature>
<dbReference type="Gene3D" id="1.10.10.60">
    <property type="entry name" value="Homeodomain-like"/>
    <property type="match status" value="2"/>
</dbReference>
<dbReference type="Proteomes" id="UP000242525">
    <property type="component" value="Unassembled WGS sequence"/>
</dbReference>
<feature type="region of interest" description="Disordered" evidence="4">
    <location>
        <begin position="225"/>
        <end position="251"/>
    </location>
</feature>
<feature type="region of interest" description="Disordered" evidence="4">
    <location>
        <begin position="828"/>
        <end position="855"/>
    </location>
</feature>
<dbReference type="InterPro" id="IPR001005">
    <property type="entry name" value="SANT/Myb"/>
</dbReference>
<feature type="domain" description="HTH myb-type" evidence="6">
    <location>
        <begin position="608"/>
        <end position="663"/>
    </location>
</feature>
<feature type="domain" description="HTH myb-type" evidence="6">
    <location>
        <begin position="549"/>
        <end position="602"/>
    </location>
</feature>
<dbReference type="Pfam" id="PF00249">
    <property type="entry name" value="Myb_DNA-binding"/>
    <property type="match status" value="2"/>
</dbReference>
<comment type="subcellular location">
    <subcellularLocation>
        <location evidence="1">Nucleus</location>
    </subcellularLocation>
</comment>
<dbReference type="InterPro" id="IPR009057">
    <property type="entry name" value="Homeodomain-like_sf"/>
</dbReference>
<keyword evidence="2" id="KW-0238">DNA-binding</keyword>
<feature type="region of interest" description="Disordered" evidence="4">
    <location>
        <begin position="322"/>
        <end position="347"/>
    </location>
</feature>
<accession>A0A0J9XDA4</accession>
<dbReference type="GO" id="GO:0003700">
    <property type="term" value="F:DNA-binding transcription factor activity"/>
    <property type="evidence" value="ECO:0007669"/>
    <property type="project" value="TreeGrafter"/>
</dbReference>
<dbReference type="SMART" id="SM00717">
    <property type="entry name" value="SANT"/>
    <property type="match status" value="3"/>
</dbReference>